<dbReference type="PANTHER" id="PTHR30204:SF98">
    <property type="entry name" value="HTH-TYPE TRANSCRIPTIONAL REGULATOR ADHR"/>
    <property type="match status" value="1"/>
</dbReference>
<dbReference type="GO" id="GO:0003677">
    <property type="term" value="F:DNA binding"/>
    <property type="evidence" value="ECO:0007669"/>
    <property type="project" value="UniProtKB-KW"/>
</dbReference>
<evidence type="ECO:0000259" key="2">
    <source>
        <dbReference type="PROSITE" id="PS50937"/>
    </source>
</evidence>
<dbReference type="PROSITE" id="PS50937">
    <property type="entry name" value="HTH_MERR_2"/>
    <property type="match status" value="1"/>
</dbReference>
<protein>
    <submittedName>
        <fullName evidence="3">MerR family transcriptional regulator</fullName>
    </submittedName>
</protein>
<dbReference type="SMART" id="SM00422">
    <property type="entry name" value="HTH_MERR"/>
    <property type="match status" value="1"/>
</dbReference>
<name>A0A7Z2T6F7_9VIBR</name>
<feature type="domain" description="HTH merR-type" evidence="2">
    <location>
        <begin position="1"/>
        <end position="69"/>
    </location>
</feature>
<dbReference type="Pfam" id="PF13411">
    <property type="entry name" value="MerR_1"/>
    <property type="match status" value="1"/>
</dbReference>
<dbReference type="Proteomes" id="UP000464262">
    <property type="component" value="Chromosome 2"/>
</dbReference>
<dbReference type="AlphaFoldDB" id="A0A7Z2T6F7"/>
<evidence type="ECO:0000256" key="1">
    <source>
        <dbReference type="ARBA" id="ARBA00023125"/>
    </source>
</evidence>
<dbReference type="KEGG" id="vas:GT360_15680"/>
<reference evidence="3 4" key="1">
    <citation type="submission" date="2020-01" db="EMBL/GenBank/DDBJ databases">
        <title>Whole genome and functional gene identification of agarase of Vibrio HN897.</title>
        <authorList>
            <person name="Liu Y."/>
            <person name="Zhao Z."/>
        </authorList>
    </citation>
    <scope>NUCLEOTIDE SEQUENCE [LARGE SCALE GENOMIC DNA]</scope>
    <source>
        <strain evidence="3 4">HN897</strain>
    </source>
</reference>
<dbReference type="InterPro" id="IPR047057">
    <property type="entry name" value="MerR_fam"/>
</dbReference>
<dbReference type="PANTHER" id="PTHR30204">
    <property type="entry name" value="REDOX-CYCLING DRUG-SENSING TRANSCRIPTIONAL ACTIVATOR SOXR"/>
    <property type="match status" value="1"/>
</dbReference>
<keyword evidence="4" id="KW-1185">Reference proteome</keyword>
<dbReference type="RefSeq" id="WP_164649902.1">
    <property type="nucleotide sequence ID" value="NZ_CP047476.1"/>
</dbReference>
<evidence type="ECO:0000313" key="4">
    <source>
        <dbReference type="Proteomes" id="UP000464262"/>
    </source>
</evidence>
<evidence type="ECO:0000313" key="3">
    <source>
        <dbReference type="EMBL" id="QIA65002.1"/>
    </source>
</evidence>
<keyword evidence="1" id="KW-0238">DNA-binding</keyword>
<dbReference type="EMBL" id="CP047476">
    <property type="protein sequence ID" value="QIA65002.1"/>
    <property type="molecule type" value="Genomic_DNA"/>
</dbReference>
<dbReference type="SUPFAM" id="SSF46955">
    <property type="entry name" value="Putative DNA-binding domain"/>
    <property type="match status" value="1"/>
</dbReference>
<dbReference type="GO" id="GO:0003700">
    <property type="term" value="F:DNA-binding transcription factor activity"/>
    <property type="evidence" value="ECO:0007669"/>
    <property type="project" value="InterPro"/>
</dbReference>
<dbReference type="InterPro" id="IPR000551">
    <property type="entry name" value="MerR-type_HTH_dom"/>
</dbReference>
<proteinExistence type="predicted"/>
<organism evidence="3 4">
    <name type="scientific">Vibrio astriarenae</name>
    <dbReference type="NCBI Taxonomy" id="1481923"/>
    <lineage>
        <taxon>Bacteria</taxon>
        <taxon>Pseudomonadati</taxon>
        <taxon>Pseudomonadota</taxon>
        <taxon>Gammaproteobacteria</taxon>
        <taxon>Vibrionales</taxon>
        <taxon>Vibrionaceae</taxon>
        <taxon>Vibrio</taxon>
    </lineage>
</organism>
<dbReference type="Gene3D" id="1.10.1660.10">
    <property type="match status" value="1"/>
</dbReference>
<dbReference type="InterPro" id="IPR009061">
    <property type="entry name" value="DNA-bd_dom_put_sf"/>
</dbReference>
<dbReference type="CDD" id="cd01109">
    <property type="entry name" value="HTH_YyaN"/>
    <property type="match status" value="1"/>
</dbReference>
<sequence>MDIKRFSELVGLSPYTLRYYEKIGLIRNVNRDPSGRRLYLDKDTDWMQFIIRLKETGMPLNAIKEYSKLRYQGESTLEARKELLEEHRIYLKAELEKQERHLSALDAKIDFYERELKA</sequence>
<gene>
    <name evidence="3" type="ORF">GT360_15680</name>
</gene>
<accession>A0A7Z2T6F7</accession>